<dbReference type="PANTHER" id="PTHR35807">
    <property type="entry name" value="TRANSCRIPTIONAL REGULATOR REDD-RELATED"/>
    <property type="match status" value="1"/>
</dbReference>
<dbReference type="SUPFAM" id="SSF48452">
    <property type="entry name" value="TPR-like"/>
    <property type="match status" value="3"/>
</dbReference>
<dbReference type="SMART" id="SM00382">
    <property type="entry name" value="AAA"/>
    <property type="match status" value="1"/>
</dbReference>
<dbReference type="InterPro" id="IPR011990">
    <property type="entry name" value="TPR-like_helical_dom_sf"/>
</dbReference>
<gene>
    <name evidence="7" type="ORF">I0C86_25180</name>
</gene>
<dbReference type="PROSITE" id="PS51755">
    <property type="entry name" value="OMPR_PHOB"/>
    <property type="match status" value="1"/>
</dbReference>
<dbReference type="InterPro" id="IPR001867">
    <property type="entry name" value="OmpR/PhoB-type_DNA-bd"/>
</dbReference>
<dbReference type="InterPro" id="IPR051677">
    <property type="entry name" value="AfsR-DnrI-RedD_regulator"/>
</dbReference>
<evidence type="ECO:0000259" key="6">
    <source>
        <dbReference type="PROSITE" id="PS51755"/>
    </source>
</evidence>
<dbReference type="InterPro" id="IPR016032">
    <property type="entry name" value="Sig_transdc_resp-reg_C-effctor"/>
</dbReference>
<keyword evidence="4" id="KW-0804">Transcription</keyword>
<dbReference type="Pfam" id="PF00486">
    <property type="entry name" value="Trans_reg_C"/>
    <property type="match status" value="1"/>
</dbReference>
<evidence type="ECO:0000256" key="2">
    <source>
        <dbReference type="ARBA" id="ARBA00023015"/>
    </source>
</evidence>
<sequence>MSKMQLAILGPLEIRGSVGGSPAIAARQQIVLAMLLLEAERVVAVDRLIDAVWHDRPPATARGQIQICISSLRRILAATGVTTSIVTRPPGYALYLGNAQFDLHEFNRCEERARRAVAEQRLDEAAAAYNTALSLWRGSPLAGINSPVIQTSAARLDECRMATLEDSIDLKLALGQYRSLIGELMGLVAEHPLRERLRGHLMLSLYHGGRKAEALETYRATRRMFIEELGIEPGEELRRLESVILSGDPPGEVVNVVPTAPEILQTTAGSDSERMNVSNRRVDLPHLLPTDIADFTGHGRLVSTLTETMRGGPGTVIALSGRAGTGKSSLAIHVAHRICDAYTDGQLYVNLDGAGMNPVTPADLLERFLRALGVVGSAIPDGQDERAEVYRNRIAGRRILILLDGATSEQQVIPLLPGSASCAVLVTSRLRLTGLTGARHYELGSLSQQDATDLLAAIVGYHRVAAEPSQVRRLAALCEELPLAIRIAGAKLAARPHWRIEQLNHRLALEEHRLDELQHGGLRLRTSIAVTYDALTDRAKRLFQLLSTLRTADFPSWVAAPLLDVPIEEAEELLENLADSRLLEAEPVTYGQTVQTRFRMHDIIRTFAREKHAAEPQDAQLDALHRVFAARLWLAENAYHREYGGYGTMIQGPAPRWAMPAAVTDRFVVNPLSWFELERQSILAEVRHAAEVGSDDHCWNLALLAVTLYEAHGYLGDWRTTHETALAAVRRTGNQLGQAAMLYSLGALSIVECDLEEAVEHLGTAVSLFHGLGHAHGEALAIRNLAFVNRVRGDLNTAQDQYEHSLVVLRAVGDQIGEAHVLSGMAQIHLDRDESAQAQHCLGVARSLAEEAGHRRVLAQVSHRLGDLCREQGDLDSADIHYQRVLNLTRPVGDRIGEVHALVGRSAVLARRGRYAEAMSLMSRAYALIEVTGDRLTTARVCYLLGTLHQENADPPRAADWFKRALRLFREVDVPLWVARTLLVYGDMQTEQGAGDSARASWQRGISALHGCNAHGVQEVLASLRARLEAAGSIPAMS</sequence>
<dbReference type="Pfam" id="PF00931">
    <property type="entry name" value="NB-ARC"/>
    <property type="match status" value="1"/>
</dbReference>
<dbReference type="SMART" id="SM00862">
    <property type="entry name" value="Trans_reg_C"/>
    <property type="match status" value="1"/>
</dbReference>
<dbReference type="InterPro" id="IPR027417">
    <property type="entry name" value="P-loop_NTPase"/>
</dbReference>
<comment type="similarity">
    <text evidence="1">Belongs to the AfsR/DnrI/RedD regulatory family.</text>
</comment>
<dbReference type="InterPro" id="IPR002182">
    <property type="entry name" value="NB-ARC"/>
</dbReference>
<dbReference type="Pfam" id="PF03704">
    <property type="entry name" value="BTAD"/>
    <property type="match status" value="1"/>
</dbReference>
<dbReference type="SUPFAM" id="SSF52540">
    <property type="entry name" value="P-loop containing nucleoside triphosphate hydrolases"/>
    <property type="match status" value="1"/>
</dbReference>
<evidence type="ECO:0000256" key="3">
    <source>
        <dbReference type="ARBA" id="ARBA00023125"/>
    </source>
</evidence>
<comment type="caution">
    <text evidence="7">The sequence shown here is derived from an EMBL/GenBank/DDBJ whole genome shotgun (WGS) entry which is preliminary data.</text>
</comment>
<protein>
    <submittedName>
        <fullName evidence="7">Tetratricopeptide repeat protein</fullName>
    </submittedName>
</protein>
<dbReference type="RefSeq" id="WP_196203753.1">
    <property type="nucleotide sequence ID" value="NZ_JADPUN010000224.1"/>
</dbReference>
<dbReference type="InterPro" id="IPR005158">
    <property type="entry name" value="BTAD"/>
</dbReference>
<dbReference type="InterPro" id="IPR036388">
    <property type="entry name" value="WH-like_DNA-bd_sf"/>
</dbReference>
<evidence type="ECO:0000256" key="4">
    <source>
        <dbReference type="ARBA" id="ARBA00023163"/>
    </source>
</evidence>
<dbReference type="Gene3D" id="3.40.50.300">
    <property type="entry name" value="P-loop containing nucleotide triphosphate hydrolases"/>
    <property type="match status" value="1"/>
</dbReference>
<organism evidence="7 8">
    <name type="scientific">Plantactinospora alkalitolerans</name>
    <dbReference type="NCBI Taxonomy" id="2789879"/>
    <lineage>
        <taxon>Bacteria</taxon>
        <taxon>Bacillati</taxon>
        <taxon>Actinomycetota</taxon>
        <taxon>Actinomycetes</taxon>
        <taxon>Micromonosporales</taxon>
        <taxon>Micromonosporaceae</taxon>
        <taxon>Plantactinospora</taxon>
    </lineage>
</organism>
<reference evidence="7 8" key="1">
    <citation type="submission" date="2020-11" db="EMBL/GenBank/DDBJ databases">
        <title>A novel isolate from a Black sea contaminated sediment with potential to produce alkanes: Plantactinospora alkalitolerans sp. nov.</title>
        <authorList>
            <person name="Carro L."/>
            <person name="Veyisoglu A."/>
            <person name="Guven K."/>
            <person name="Schumann P."/>
            <person name="Klenk H.-P."/>
            <person name="Sahin N."/>
        </authorList>
    </citation>
    <scope>NUCLEOTIDE SEQUENCE [LARGE SCALE GENOMIC DNA]</scope>
    <source>
        <strain evidence="7 8">S1510</strain>
    </source>
</reference>
<dbReference type="Gene3D" id="1.25.40.10">
    <property type="entry name" value="Tetratricopeptide repeat domain"/>
    <property type="match status" value="3"/>
</dbReference>
<accession>A0ABS0H1W8</accession>
<dbReference type="PANTHER" id="PTHR35807:SF1">
    <property type="entry name" value="TRANSCRIPTIONAL REGULATOR REDD"/>
    <property type="match status" value="1"/>
</dbReference>
<dbReference type="CDD" id="cd15831">
    <property type="entry name" value="BTAD"/>
    <property type="match status" value="1"/>
</dbReference>
<feature type="domain" description="OmpR/PhoB-type" evidence="6">
    <location>
        <begin position="1"/>
        <end position="96"/>
    </location>
</feature>
<dbReference type="SMART" id="SM01043">
    <property type="entry name" value="BTAD"/>
    <property type="match status" value="1"/>
</dbReference>
<proteinExistence type="inferred from homology"/>
<evidence type="ECO:0000313" key="7">
    <source>
        <dbReference type="EMBL" id="MBF9132218.1"/>
    </source>
</evidence>
<dbReference type="SUPFAM" id="SSF46894">
    <property type="entry name" value="C-terminal effector domain of the bipartite response regulators"/>
    <property type="match status" value="1"/>
</dbReference>
<dbReference type="InterPro" id="IPR019734">
    <property type="entry name" value="TPR_rpt"/>
</dbReference>
<evidence type="ECO:0000256" key="5">
    <source>
        <dbReference type="PROSITE-ProRule" id="PRU01091"/>
    </source>
</evidence>
<evidence type="ECO:0000256" key="1">
    <source>
        <dbReference type="ARBA" id="ARBA00005820"/>
    </source>
</evidence>
<keyword evidence="3 5" id="KW-0238">DNA-binding</keyword>
<dbReference type="EMBL" id="JADPUN010000224">
    <property type="protein sequence ID" value="MBF9132218.1"/>
    <property type="molecule type" value="Genomic_DNA"/>
</dbReference>
<dbReference type="PRINTS" id="PR00364">
    <property type="entry name" value="DISEASERSIST"/>
</dbReference>
<dbReference type="Gene3D" id="1.10.10.10">
    <property type="entry name" value="Winged helix-like DNA-binding domain superfamily/Winged helix DNA-binding domain"/>
    <property type="match status" value="2"/>
</dbReference>
<keyword evidence="2" id="KW-0805">Transcription regulation</keyword>
<feature type="DNA-binding region" description="OmpR/PhoB-type" evidence="5">
    <location>
        <begin position="1"/>
        <end position="96"/>
    </location>
</feature>
<dbReference type="Proteomes" id="UP000638560">
    <property type="component" value="Unassembled WGS sequence"/>
</dbReference>
<dbReference type="SMART" id="SM00028">
    <property type="entry name" value="TPR"/>
    <property type="match status" value="5"/>
</dbReference>
<evidence type="ECO:0000313" key="8">
    <source>
        <dbReference type="Proteomes" id="UP000638560"/>
    </source>
</evidence>
<dbReference type="InterPro" id="IPR003593">
    <property type="entry name" value="AAA+_ATPase"/>
</dbReference>
<dbReference type="Pfam" id="PF13424">
    <property type="entry name" value="TPR_12"/>
    <property type="match status" value="1"/>
</dbReference>
<keyword evidence="8" id="KW-1185">Reference proteome</keyword>
<name>A0ABS0H1W8_9ACTN</name>